<feature type="region of interest" description="Disordered" evidence="1">
    <location>
        <begin position="54"/>
        <end position="92"/>
    </location>
</feature>
<gene>
    <name evidence="2" type="ORF">V6N11_051815</name>
</gene>
<reference evidence="2 3" key="1">
    <citation type="journal article" date="2024" name="G3 (Bethesda)">
        <title>Genome assembly of Hibiscus sabdariffa L. provides insights into metabolisms of medicinal natural products.</title>
        <authorList>
            <person name="Kim T."/>
        </authorList>
    </citation>
    <scope>NUCLEOTIDE SEQUENCE [LARGE SCALE GENOMIC DNA]</scope>
    <source>
        <strain evidence="2">TK-2024</strain>
        <tissue evidence="2">Old leaves</tissue>
    </source>
</reference>
<accession>A0ABR2U886</accession>
<dbReference type="Proteomes" id="UP001396334">
    <property type="component" value="Unassembled WGS sequence"/>
</dbReference>
<evidence type="ECO:0000256" key="1">
    <source>
        <dbReference type="SAM" id="MobiDB-lite"/>
    </source>
</evidence>
<evidence type="ECO:0000313" key="3">
    <source>
        <dbReference type="Proteomes" id="UP001396334"/>
    </source>
</evidence>
<evidence type="ECO:0000313" key="2">
    <source>
        <dbReference type="EMBL" id="KAK9045912.1"/>
    </source>
</evidence>
<dbReference type="EMBL" id="JBBPBN010000001">
    <property type="protein sequence ID" value="KAK9045912.1"/>
    <property type="molecule type" value="Genomic_DNA"/>
</dbReference>
<organism evidence="2 3">
    <name type="scientific">Hibiscus sabdariffa</name>
    <name type="common">roselle</name>
    <dbReference type="NCBI Taxonomy" id="183260"/>
    <lineage>
        <taxon>Eukaryota</taxon>
        <taxon>Viridiplantae</taxon>
        <taxon>Streptophyta</taxon>
        <taxon>Embryophyta</taxon>
        <taxon>Tracheophyta</taxon>
        <taxon>Spermatophyta</taxon>
        <taxon>Magnoliopsida</taxon>
        <taxon>eudicotyledons</taxon>
        <taxon>Gunneridae</taxon>
        <taxon>Pentapetalae</taxon>
        <taxon>rosids</taxon>
        <taxon>malvids</taxon>
        <taxon>Malvales</taxon>
        <taxon>Malvaceae</taxon>
        <taxon>Malvoideae</taxon>
        <taxon>Hibiscus</taxon>
    </lineage>
</organism>
<keyword evidence="3" id="KW-1185">Reference proteome</keyword>
<proteinExistence type="predicted"/>
<sequence>MIRLMDEILSVAHNTEHSSYDLQKIAIKHNIVYEFTAKMCTSIGDYQASRLLQTGTETETNDGSWVTGNEQRRRTSGERVVVIDDCEKESER</sequence>
<name>A0ABR2U886_9ROSI</name>
<comment type="caution">
    <text evidence="2">The sequence shown here is derived from an EMBL/GenBank/DDBJ whole genome shotgun (WGS) entry which is preliminary data.</text>
</comment>
<protein>
    <submittedName>
        <fullName evidence="2">Uncharacterized protein</fullName>
    </submittedName>
</protein>
<feature type="compositionally biased region" description="Polar residues" evidence="1">
    <location>
        <begin position="54"/>
        <end position="69"/>
    </location>
</feature>